<dbReference type="AlphaFoldDB" id="A0A6M3L6T7"/>
<dbReference type="EMBL" id="MT142814">
    <property type="protein sequence ID" value="QJA88955.1"/>
    <property type="molecule type" value="Genomic_DNA"/>
</dbReference>
<sequence length="230" mass="25467">MTSTITVEAIYALSMVEIMALMTAGGLDSKQIKACAKRLDNLGNQKGVAEKQGRANEAREDIFKAVNVEFKPEVVEIRVNLKSVVKNGKKLKDGNVKFIYNEPEIDHDAIVGKVRQLLKDANVDYGGTVVLKLATREVIFSNSPTLRATAKTPKTTEVYPRYDGVSYQTIADLIIANDLPFESTEDPETQLSMFFESGELDETVYRGLIKADGEVIRVIEETTELEETTA</sequence>
<accession>A0A6M3L6T7</accession>
<gene>
    <name evidence="1" type="ORF">MM415B02637_0008</name>
</gene>
<evidence type="ECO:0000313" key="1">
    <source>
        <dbReference type="EMBL" id="QJA88955.1"/>
    </source>
</evidence>
<proteinExistence type="predicted"/>
<reference evidence="1" key="1">
    <citation type="submission" date="2020-03" db="EMBL/GenBank/DDBJ databases">
        <title>The deep terrestrial virosphere.</title>
        <authorList>
            <person name="Holmfeldt K."/>
            <person name="Nilsson E."/>
            <person name="Simone D."/>
            <person name="Lopez-Fernandez M."/>
            <person name="Wu X."/>
            <person name="de Brujin I."/>
            <person name="Lundin D."/>
            <person name="Andersson A."/>
            <person name="Bertilsson S."/>
            <person name="Dopson M."/>
        </authorList>
    </citation>
    <scope>NUCLEOTIDE SEQUENCE</scope>
    <source>
        <strain evidence="1">MM415B02637</strain>
    </source>
</reference>
<organism evidence="1">
    <name type="scientific">viral metagenome</name>
    <dbReference type="NCBI Taxonomy" id="1070528"/>
    <lineage>
        <taxon>unclassified sequences</taxon>
        <taxon>metagenomes</taxon>
        <taxon>organismal metagenomes</taxon>
    </lineage>
</organism>
<protein>
    <submittedName>
        <fullName evidence="1">Uncharacterized protein</fullName>
    </submittedName>
</protein>
<name>A0A6M3L6T7_9ZZZZ</name>